<evidence type="ECO:0000259" key="1">
    <source>
        <dbReference type="SMART" id="SM00849"/>
    </source>
</evidence>
<dbReference type="PANTHER" id="PTHR47619">
    <property type="entry name" value="METALLO-HYDROLASE YYCJ-RELATED"/>
    <property type="match status" value="1"/>
</dbReference>
<reference evidence="2" key="1">
    <citation type="submission" date="2020-10" db="EMBL/GenBank/DDBJ databases">
        <authorList>
            <person name="Gilroy R."/>
        </authorList>
    </citation>
    <scope>NUCLEOTIDE SEQUENCE</scope>
    <source>
        <strain evidence="2">CHK195-26880</strain>
    </source>
</reference>
<dbReference type="InterPro" id="IPR036866">
    <property type="entry name" value="RibonucZ/Hydroxyglut_hydro"/>
</dbReference>
<dbReference type="Gene3D" id="3.60.15.10">
    <property type="entry name" value="Ribonuclease Z/Hydroxyacylglutathione hydrolase-like"/>
    <property type="match status" value="1"/>
</dbReference>
<dbReference type="InterPro" id="IPR001279">
    <property type="entry name" value="Metallo-B-lactamas"/>
</dbReference>
<name>A0A9D1KC91_9FIRM</name>
<sequence>MKIKVLASGSKGNCSLIETASTRFLIDIGITYQRLKKELEKMNLTIDDIDALLLTHAHNDHTSGLKVLLKHSNFKIYANKDILKELTIDIDKERLELYDSLIYLNNSTEITVFKTSHDAKGSVGFLVTENNNSLVYITDTGYLNRKYFPLLENKNIYYIESNHDEKMLMDGPYPYYLKQRIISDEGHLSNETTSKYLKRLVGNATKYVILAHLSEHNNREDLAYEATRLALKDRSNIKILVAKQNESLEEIEVFYDKVNMCR</sequence>
<gene>
    <name evidence="2" type="ORF">IAB59_07735</name>
</gene>
<evidence type="ECO:0000313" key="2">
    <source>
        <dbReference type="EMBL" id="HIT38349.1"/>
    </source>
</evidence>
<dbReference type="PANTHER" id="PTHR47619:SF1">
    <property type="entry name" value="EXODEOXYRIBONUCLEASE WALJ"/>
    <property type="match status" value="1"/>
</dbReference>
<evidence type="ECO:0000313" key="3">
    <source>
        <dbReference type="Proteomes" id="UP000886833"/>
    </source>
</evidence>
<dbReference type="Proteomes" id="UP000886833">
    <property type="component" value="Unassembled WGS sequence"/>
</dbReference>
<accession>A0A9D1KC91</accession>
<dbReference type="InterPro" id="IPR052533">
    <property type="entry name" value="WalJ/YycJ-like"/>
</dbReference>
<dbReference type="AlphaFoldDB" id="A0A9D1KC91"/>
<protein>
    <submittedName>
        <fullName evidence="2">MBL fold metallo-hydrolase</fullName>
    </submittedName>
</protein>
<proteinExistence type="predicted"/>
<feature type="domain" description="Metallo-beta-lactamase" evidence="1">
    <location>
        <begin position="11"/>
        <end position="212"/>
    </location>
</feature>
<dbReference type="Pfam" id="PF12706">
    <property type="entry name" value="Lactamase_B_2"/>
    <property type="match status" value="1"/>
</dbReference>
<dbReference type="EMBL" id="DVKQ01000100">
    <property type="protein sequence ID" value="HIT38349.1"/>
    <property type="molecule type" value="Genomic_DNA"/>
</dbReference>
<reference evidence="2" key="2">
    <citation type="journal article" date="2021" name="PeerJ">
        <title>Extensive microbial diversity within the chicken gut microbiome revealed by metagenomics and culture.</title>
        <authorList>
            <person name="Gilroy R."/>
            <person name="Ravi A."/>
            <person name="Getino M."/>
            <person name="Pursley I."/>
            <person name="Horton D.L."/>
            <person name="Alikhan N.F."/>
            <person name="Baker D."/>
            <person name="Gharbi K."/>
            <person name="Hall N."/>
            <person name="Watson M."/>
            <person name="Adriaenssens E.M."/>
            <person name="Foster-Nyarko E."/>
            <person name="Jarju S."/>
            <person name="Secka A."/>
            <person name="Antonio M."/>
            <person name="Oren A."/>
            <person name="Chaudhuri R.R."/>
            <person name="La Ragione R."/>
            <person name="Hildebrand F."/>
            <person name="Pallen M.J."/>
        </authorList>
    </citation>
    <scope>NUCLEOTIDE SEQUENCE</scope>
    <source>
        <strain evidence="2">CHK195-26880</strain>
    </source>
</reference>
<organism evidence="2 3">
    <name type="scientific">Candidatus Onthousia faecipullorum</name>
    <dbReference type="NCBI Taxonomy" id="2840887"/>
    <lineage>
        <taxon>Bacteria</taxon>
        <taxon>Bacillati</taxon>
        <taxon>Bacillota</taxon>
        <taxon>Bacilli</taxon>
        <taxon>Candidatus Onthousia</taxon>
    </lineage>
</organism>
<comment type="caution">
    <text evidence="2">The sequence shown here is derived from an EMBL/GenBank/DDBJ whole genome shotgun (WGS) entry which is preliminary data.</text>
</comment>
<dbReference type="SMART" id="SM00849">
    <property type="entry name" value="Lactamase_B"/>
    <property type="match status" value="1"/>
</dbReference>
<dbReference type="SUPFAM" id="SSF56281">
    <property type="entry name" value="Metallo-hydrolase/oxidoreductase"/>
    <property type="match status" value="1"/>
</dbReference>